<feature type="region of interest" description="Disordered" evidence="1">
    <location>
        <begin position="184"/>
        <end position="213"/>
    </location>
</feature>
<feature type="domain" description="Reverse transcriptase" evidence="2">
    <location>
        <begin position="1"/>
        <end position="149"/>
    </location>
</feature>
<evidence type="ECO:0000256" key="1">
    <source>
        <dbReference type="SAM" id="MobiDB-lite"/>
    </source>
</evidence>
<gene>
    <name evidence="3" type="ORF">Amon01_000222100</name>
</gene>
<feature type="compositionally biased region" description="Basic and acidic residues" evidence="1">
    <location>
        <begin position="185"/>
        <end position="198"/>
    </location>
</feature>
<dbReference type="EMBL" id="BSXU01000779">
    <property type="protein sequence ID" value="GMG21743.1"/>
    <property type="molecule type" value="Genomic_DNA"/>
</dbReference>
<protein>
    <submittedName>
        <fullName evidence="3">Unnamed protein product</fullName>
    </submittedName>
</protein>
<name>A0A9W7DI85_AMBMO</name>
<dbReference type="AlphaFoldDB" id="A0A9W7DI85"/>
<evidence type="ECO:0000313" key="3">
    <source>
        <dbReference type="EMBL" id="GMG21743.1"/>
    </source>
</evidence>
<dbReference type="PROSITE" id="PS50878">
    <property type="entry name" value="RT_POL"/>
    <property type="match status" value="1"/>
</dbReference>
<accession>A0A9W7DI85</accession>
<reference evidence="3" key="1">
    <citation type="submission" date="2023-04" db="EMBL/GenBank/DDBJ databases">
        <title>Ambrosiozyma monospora NBRC 1965.</title>
        <authorList>
            <person name="Ichikawa N."/>
            <person name="Sato H."/>
            <person name="Tonouchi N."/>
        </authorList>
    </citation>
    <scope>NUCLEOTIDE SEQUENCE</scope>
    <source>
        <strain evidence="3">NBRC 1965</strain>
    </source>
</reference>
<dbReference type="InterPro" id="IPR000477">
    <property type="entry name" value="RT_dom"/>
</dbReference>
<evidence type="ECO:0000259" key="2">
    <source>
        <dbReference type="PROSITE" id="PS50878"/>
    </source>
</evidence>
<sequence length="252" mass="28603">MNFPAQMVHWVQNFTSHRTTQLQTHQSSPSPDLAVSMGIPQGSPASPLLYLIYSTPILKLLETIPSLKYICFMDDICLYADTGSYTFNNRIIRSSFSMLKNEAAKYDIKFDDAEKFKFIHFHPSQAVNIFPLNNETTVEKTVKYLGIKLDYRLNFKEEIDARIGKLKSLTMMMRKLCTKVNVRSEGARTEAAQDRNEDVPNDTGRSSVDTLEDDTERTGLLTLQCESGTQGLVASCESQVQHKHQQPHPTNF</sequence>
<dbReference type="Proteomes" id="UP001165063">
    <property type="component" value="Unassembled WGS sequence"/>
</dbReference>
<comment type="caution">
    <text evidence="3">The sequence shown here is derived from an EMBL/GenBank/DDBJ whole genome shotgun (WGS) entry which is preliminary data.</text>
</comment>
<organism evidence="3 4">
    <name type="scientific">Ambrosiozyma monospora</name>
    <name type="common">Yeast</name>
    <name type="synonym">Endomycopsis monosporus</name>
    <dbReference type="NCBI Taxonomy" id="43982"/>
    <lineage>
        <taxon>Eukaryota</taxon>
        <taxon>Fungi</taxon>
        <taxon>Dikarya</taxon>
        <taxon>Ascomycota</taxon>
        <taxon>Saccharomycotina</taxon>
        <taxon>Pichiomycetes</taxon>
        <taxon>Pichiales</taxon>
        <taxon>Pichiaceae</taxon>
        <taxon>Ambrosiozyma</taxon>
    </lineage>
</organism>
<dbReference type="Pfam" id="PF00078">
    <property type="entry name" value="RVT_1"/>
    <property type="match status" value="1"/>
</dbReference>
<dbReference type="PANTHER" id="PTHR33481:SF1">
    <property type="entry name" value="ENDONUCLEASE_EXONUCLEASE_PHOSPHATASE DOMAIN-CONTAINING PROTEIN-RELATED"/>
    <property type="match status" value="1"/>
</dbReference>
<dbReference type="PANTHER" id="PTHR33481">
    <property type="entry name" value="REVERSE TRANSCRIPTASE"/>
    <property type="match status" value="1"/>
</dbReference>
<proteinExistence type="predicted"/>
<dbReference type="OrthoDB" id="4842715at2759"/>
<keyword evidence="4" id="KW-1185">Reference proteome</keyword>
<evidence type="ECO:0000313" key="4">
    <source>
        <dbReference type="Proteomes" id="UP001165063"/>
    </source>
</evidence>